<gene>
    <name evidence="1" type="ORF">EV44_g6015</name>
</gene>
<comment type="caution">
    <text evidence="1">The sequence shown here is derived from an EMBL/GenBank/DDBJ whole genome shotgun (WGS) entry which is preliminary data.</text>
</comment>
<organism evidence="1 2">
    <name type="scientific">Uncinula necator</name>
    <name type="common">Grape powdery mildew</name>
    <dbReference type="NCBI Taxonomy" id="52586"/>
    <lineage>
        <taxon>Eukaryota</taxon>
        <taxon>Fungi</taxon>
        <taxon>Dikarya</taxon>
        <taxon>Ascomycota</taxon>
        <taxon>Pezizomycotina</taxon>
        <taxon>Leotiomycetes</taxon>
        <taxon>Erysiphales</taxon>
        <taxon>Erysiphaceae</taxon>
        <taxon>Erysiphe</taxon>
    </lineage>
</organism>
<dbReference type="GO" id="GO:0005840">
    <property type="term" value="C:ribosome"/>
    <property type="evidence" value="ECO:0007669"/>
    <property type="project" value="UniProtKB-KW"/>
</dbReference>
<dbReference type="EMBL" id="JNVN01000235">
    <property type="protein sequence ID" value="KHJ35837.1"/>
    <property type="molecule type" value="Genomic_DNA"/>
</dbReference>
<reference evidence="1 2" key="1">
    <citation type="journal article" date="2014" name="BMC Genomics">
        <title>Adaptive genomic structural variation in the grape powdery mildew pathogen, Erysiphe necator.</title>
        <authorList>
            <person name="Jones L."/>
            <person name="Riaz S."/>
            <person name="Morales-Cruz A."/>
            <person name="Amrine K.C."/>
            <person name="McGuire B."/>
            <person name="Gubler W.D."/>
            <person name="Walker M.A."/>
            <person name="Cantu D."/>
        </authorList>
    </citation>
    <scope>NUCLEOTIDE SEQUENCE [LARGE SCALE GENOMIC DNA]</scope>
    <source>
        <strain evidence="2">c</strain>
    </source>
</reference>
<dbReference type="Proteomes" id="UP000030854">
    <property type="component" value="Unassembled WGS sequence"/>
</dbReference>
<dbReference type="STRING" id="52586.A0A0B1PAY6"/>
<evidence type="ECO:0000313" key="1">
    <source>
        <dbReference type="EMBL" id="KHJ35837.1"/>
    </source>
</evidence>
<keyword evidence="1" id="KW-0687">Ribonucleoprotein</keyword>
<sequence>MIVERLEDPSCPATLTIHFKSRNVTITTQLDENSSISGAKGSPTKDDAMLPKITRKEIRMKGQTHTKILDNFLEATKAKPVICSEKDNQEIQWLERVSSNSLREANIMKIHNEKKKKQEEMLSAAKGVTV</sequence>
<protein>
    <submittedName>
        <fullName evidence="1">Putative 50s ribosomal protein mrp49</fullName>
    </submittedName>
</protein>
<dbReference type="AlphaFoldDB" id="A0A0B1PAY6"/>
<keyword evidence="2" id="KW-1185">Reference proteome</keyword>
<dbReference type="HOGENOM" id="CLU_1948476_0_0_1"/>
<name>A0A0B1PAY6_UNCNE</name>
<evidence type="ECO:0000313" key="2">
    <source>
        <dbReference type="Proteomes" id="UP000030854"/>
    </source>
</evidence>
<proteinExistence type="predicted"/>
<keyword evidence="1" id="KW-0689">Ribosomal protein</keyword>
<accession>A0A0B1PAY6</accession>